<evidence type="ECO:0008006" key="5">
    <source>
        <dbReference type="Google" id="ProtNLM"/>
    </source>
</evidence>
<accession>A0ABQ5YA37</accession>
<proteinExistence type="predicted"/>
<dbReference type="EMBL" id="BSOG01000001">
    <property type="protein sequence ID" value="GLR11426.1"/>
    <property type="molecule type" value="Genomic_DNA"/>
</dbReference>
<dbReference type="Proteomes" id="UP001156706">
    <property type="component" value="Unassembled WGS sequence"/>
</dbReference>
<gene>
    <name evidence="3" type="ORF">GCM10007907_02160</name>
</gene>
<feature type="signal peptide" evidence="2">
    <location>
        <begin position="1"/>
        <end position="21"/>
    </location>
</feature>
<feature type="region of interest" description="Disordered" evidence="1">
    <location>
        <begin position="222"/>
        <end position="250"/>
    </location>
</feature>
<name>A0ABQ5YA37_9NEIS</name>
<sequence length="347" mass="37206">MTTQHLPLGLLLCLLAPLALADEVVEERIVLAGDPAPTDGGKSTMEKRIIITRVGGDGVGAPPLPPLPPLPPTPEMINLHMPGMPFADGNTLAFAGSEFGSAANVKGAPYSAEAISEKVQTLLDGNRIVKRSVTRLYRDGEGRSRQDTLNDDGTVRSAFIFDPVGGAHWLLSPARKAATKLPFPAMHNSRVEVGHHEAGMEGAGQAGREVRVERNVVVLRGQDGQETRLEQGSEPESGAARKSLGSKEMEGVKVEGSQLVRTIPAGRIGNEKPIQIVTERWYAPELKVVLATQTRDPRSGETSYKLTKLKRSEPASDLFKPPADYKVRDVMAKQPKVPAPPAPPKAP</sequence>
<comment type="caution">
    <text evidence="3">The sequence shown here is derived from an EMBL/GenBank/DDBJ whole genome shotgun (WGS) entry which is preliminary data.</text>
</comment>
<keyword evidence="4" id="KW-1185">Reference proteome</keyword>
<reference evidence="4" key="1">
    <citation type="journal article" date="2019" name="Int. J. Syst. Evol. Microbiol.">
        <title>The Global Catalogue of Microorganisms (GCM) 10K type strain sequencing project: providing services to taxonomists for standard genome sequencing and annotation.</title>
        <authorList>
            <consortium name="The Broad Institute Genomics Platform"/>
            <consortium name="The Broad Institute Genome Sequencing Center for Infectious Disease"/>
            <person name="Wu L."/>
            <person name="Ma J."/>
        </authorList>
    </citation>
    <scope>NUCLEOTIDE SEQUENCE [LARGE SCALE GENOMIC DNA]</scope>
    <source>
        <strain evidence="4">NBRC 110044</strain>
    </source>
</reference>
<keyword evidence="2" id="KW-0732">Signal</keyword>
<organism evidence="3 4">
    <name type="scientific">Chitinimonas prasina</name>
    <dbReference type="NCBI Taxonomy" id="1434937"/>
    <lineage>
        <taxon>Bacteria</taxon>
        <taxon>Pseudomonadati</taxon>
        <taxon>Pseudomonadota</taxon>
        <taxon>Betaproteobacteria</taxon>
        <taxon>Neisseriales</taxon>
        <taxon>Chitinibacteraceae</taxon>
        <taxon>Chitinimonas</taxon>
    </lineage>
</organism>
<dbReference type="RefSeq" id="WP_284194585.1">
    <property type="nucleotide sequence ID" value="NZ_BSOG01000001.1"/>
</dbReference>
<protein>
    <recommendedName>
        <fullName evidence="5">DUF1571 domain-containing protein</fullName>
    </recommendedName>
</protein>
<evidence type="ECO:0000313" key="3">
    <source>
        <dbReference type="EMBL" id="GLR11426.1"/>
    </source>
</evidence>
<evidence type="ECO:0000256" key="1">
    <source>
        <dbReference type="SAM" id="MobiDB-lite"/>
    </source>
</evidence>
<feature type="chain" id="PRO_5045788013" description="DUF1571 domain-containing protein" evidence="2">
    <location>
        <begin position="22"/>
        <end position="347"/>
    </location>
</feature>
<evidence type="ECO:0000313" key="4">
    <source>
        <dbReference type="Proteomes" id="UP001156706"/>
    </source>
</evidence>
<evidence type="ECO:0000256" key="2">
    <source>
        <dbReference type="SAM" id="SignalP"/>
    </source>
</evidence>